<evidence type="ECO:0000256" key="10">
    <source>
        <dbReference type="ARBA" id="ARBA00023201"/>
    </source>
</evidence>
<dbReference type="PRINTS" id="PR01078">
    <property type="entry name" value="AMINACHANNEL"/>
</dbReference>
<evidence type="ECO:0000256" key="2">
    <source>
        <dbReference type="ARBA" id="ARBA00007193"/>
    </source>
</evidence>
<dbReference type="GO" id="GO:0050914">
    <property type="term" value="P:sensory perception of salty taste"/>
    <property type="evidence" value="ECO:0007669"/>
    <property type="project" value="EnsemblMetazoa"/>
</dbReference>
<accession>B3MTG3</accession>
<keyword evidence="9 13" id="KW-0472">Membrane</keyword>
<feature type="transmembrane region" description="Helical" evidence="13">
    <location>
        <begin position="61"/>
        <end position="80"/>
    </location>
</feature>
<evidence type="ECO:0008006" key="16">
    <source>
        <dbReference type="Google" id="ProtNLM"/>
    </source>
</evidence>
<keyword evidence="7" id="KW-0915">Sodium</keyword>
<evidence type="ECO:0000256" key="9">
    <source>
        <dbReference type="ARBA" id="ARBA00023136"/>
    </source>
</evidence>
<organism evidence="14 15">
    <name type="scientific">Drosophila ananassae</name>
    <name type="common">Fruit fly</name>
    <dbReference type="NCBI Taxonomy" id="7217"/>
    <lineage>
        <taxon>Eukaryota</taxon>
        <taxon>Metazoa</taxon>
        <taxon>Ecdysozoa</taxon>
        <taxon>Arthropoda</taxon>
        <taxon>Hexapoda</taxon>
        <taxon>Insecta</taxon>
        <taxon>Pterygota</taxon>
        <taxon>Neoptera</taxon>
        <taxon>Endopterygota</taxon>
        <taxon>Diptera</taxon>
        <taxon>Brachycera</taxon>
        <taxon>Muscomorpha</taxon>
        <taxon>Ephydroidea</taxon>
        <taxon>Drosophilidae</taxon>
        <taxon>Drosophila</taxon>
        <taxon>Sophophora</taxon>
    </lineage>
</organism>
<dbReference type="InParanoid" id="B3MTG3"/>
<dbReference type="KEGG" id="dan:6506000"/>
<dbReference type="HOGENOM" id="CLU_024950_3_1_1"/>
<dbReference type="PANTHER" id="PTHR11690:SF300">
    <property type="entry name" value="PICKPOCKET PROTEIN 19"/>
    <property type="match status" value="1"/>
</dbReference>
<dbReference type="Gene3D" id="2.60.470.10">
    <property type="entry name" value="Acid-sensing ion channels like domains"/>
    <property type="match status" value="1"/>
</dbReference>
<comment type="similarity">
    <text evidence="2 12">Belongs to the amiloride-sensitive sodium channel (TC 1.A.6) family.</text>
</comment>
<dbReference type="Proteomes" id="UP000007801">
    <property type="component" value="Unassembled WGS sequence"/>
</dbReference>
<evidence type="ECO:0000256" key="11">
    <source>
        <dbReference type="ARBA" id="ARBA00023303"/>
    </source>
</evidence>
<dbReference type="PANTHER" id="PTHR11690">
    <property type="entry name" value="AMILORIDE-SENSITIVE SODIUM CHANNEL-RELATED"/>
    <property type="match status" value="1"/>
</dbReference>
<evidence type="ECO:0000256" key="13">
    <source>
        <dbReference type="SAM" id="Phobius"/>
    </source>
</evidence>
<dbReference type="OrthoDB" id="6021021at2759"/>
<dbReference type="EMBL" id="CH902623">
    <property type="protein sequence ID" value="EDV30553.1"/>
    <property type="molecule type" value="Genomic_DNA"/>
</dbReference>
<dbReference type="OMA" id="QTYLNVR"/>
<keyword evidence="3 12" id="KW-0813">Transport</keyword>
<dbReference type="GO" id="GO:0005886">
    <property type="term" value="C:plasma membrane"/>
    <property type="evidence" value="ECO:0007669"/>
    <property type="project" value="EnsemblMetazoa"/>
</dbReference>
<dbReference type="FunCoup" id="B3MTG3">
    <property type="interactions" value="9"/>
</dbReference>
<dbReference type="GO" id="GO:0160128">
    <property type="term" value="F:pH-gated monoatomic ion channel activity"/>
    <property type="evidence" value="ECO:0007669"/>
    <property type="project" value="EnsemblMetazoa"/>
</dbReference>
<dbReference type="eggNOG" id="KOG4294">
    <property type="taxonomic scope" value="Eukaryota"/>
</dbReference>
<keyword evidence="11 12" id="KW-0407">Ion channel</keyword>
<keyword evidence="5 12" id="KW-0812">Transmembrane</keyword>
<protein>
    <recommendedName>
        <fullName evidence="16">Pickpocket protein 19</fullName>
    </recommendedName>
</protein>
<dbReference type="GO" id="GO:0035199">
    <property type="term" value="P:salt aversion"/>
    <property type="evidence" value="ECO:0007669"/>
    <property type="project" value="EnsemblMetazoa"/>
</dbReference>
<feature type="transmembrane region" description="Helical" evidence="13">
    <location>
        <begin position="476"/>
        <end position="497"/>
    </location>
</feature>
<keyword evidence="10 12" id="KW-0739">Sodium transport</keyword>
<dbReference type="STRING" id="7217.B3MTG3"/>
<evidence type="ECO:0000256" key="7">
    <source>
        <dbReference type="ARBA" id="ARBA00023053"/>
    </source>
</evidence>
<dbReference type="PhylomeDB" id="B3MTG3"/>
<keyword evidence="15" id="KW-1185">Reference proteome</keyword>
<sequence length="509" mass="58820">MFFYTRELVAPRLGRGQGLQRFKKRPPTNKCLERLRQSLIHSTIHGMLHVIEERHLWQRSLWLAIVLAATIGGLSMYSVLRARLDEQVLVSLIETTQLPVYHIEFPAVAVCPWSHVNWERAESAMKRFLPRNPDQELRDSFHELLTVLELTSFENFRSASVLSKRNLTVLGSMSMMKLINYLAYRCDELFVKDSCEFDETPYDCCKLFVPEQTEKGQCLVFNSLISEHSQKIQLTNKFYPYRLSTAGEESGLKFTLNVSYAFVREGSRIPFGMNLMIKQPRQWSNKMMYHLYPHTENFVAVHPSVVETSTNTLFMSPIKRRCYFDSEKNPMYRNSSLPYNRENCLAVCLHHVVLNTCNCTSPVFLPPIGGVRECAVTDGQCLAANSDIFSYSKTRDQDKYINDSRRGHFCDCPDNCNSRQYQMTLNVRKLNYPKNSTDSLIRAQVYYGQRVMTKIITKLKYTDLDLLANFGGIISLYMGASALSFVELGVLLTKILWTRLKSRYEKCKS</sequence>
<dbReference type="Gene3D" id="1.10.287.770">
    <property type="entry name" value="YojJ-like"/>
    <property type="match status" value="1"/>
</dbReference>
<evidence type="ECO:0000313" key="15">
    <source>
        <dbReference type="Proteomes" id="UP000007801"/>
    </source>
</evidence>
<evidence type="ECO:0000256" key="4">
    <source>
        <dbReference type="ARBA" id="ARBA00022461"/>
    </source>
</evidence>
<evidence type="ECO:0000256" key="6">
    <source>
        <dbReference type="ARBA" id="ARBA00022989"/>
    </source>
</evidence>
<evidence type="ECO:0000313" key="14">
    <source>
        <dbReference type="EMBL" id="EDV30553.1"/>
    </source>
</evidence>
<evidence type="ECO:0000256" key="1">
    <source>
        <dbReference type="ARBA" id="ARBA00004141"/>
    </source>
</evidence>
<dbReference type="GeneID" id="6506000"/>
<keyword evidence="8 12" id="KW-0406">Ion transport</keyword>
<dbReference type="InterPro" id="IPR001873">
    <property type="entry name" value="ENaC"/>
</dbReference>
<proteinExistence type="inferred from homology"/>
<reference evidence="14 15" key="1">
    <citation type="journal article" date="2007" name="Nature">
        <title>Evolution of genes and genomes on the Drosophila phylogeny.</title>
        <authorList>
            <consortium name="Drosophila 12 Genomes Consortium"/>
            <person name="Clark A.G."/>
            <person name="Eisen M.B."/>
            <person name="Smith D.R."/>
            <person name="Bergman C.M."/>
            <person name="Oliver B."/>
            <person name="Markow T.A."/>
            <person name="Kaufman T.C."/>
            <person name="Kellis M."/>
            <person name="Gelbart W."/>
            <person name="Iyer V.N."/>
            <person name="Pollard D.A."/>
            <person name="Sackton T.B."/>
            <person name="Larracuente A.M."/>
            <person name="Singh N.D."/>
            <person name="Abad J.P."/>
            <person name="Abt D.N."/>
            <person name="Adryan B."/>
            <person name="Aguade M."/>
            <person name="Akashi H."/>
            <person name="Anderson W.W."/>
            <person name="Aquadro C.F."/>
            <person name="Ardell D.H."/>
            <person name="Arguello R."/>
            <person name="Artieri C.G."/>
            <person name="Barbash D.A."/>
            <person name="Barker D."/>
            <person name="Barsanti P."/>
            <person name="Batterham P."/>
            <person name="Batzoglou S."/>
            <person name="Begun D."/>
            <person name="Bhutkar A."/>
            <person name="Blanco E."/>
            <person name="Bosak S.A."/>
            <person name="Bradley R.K."/>
            <person name="Brand A.D."/>
            <person name="Brent M.R."/>
            <person name="Brooks A.N."/>
            <person name="Brown R.H."/>
            <person name="Butlin R.K."/>
            <person name="Caggese C."/>
            <person name="Calvi B.R."/>
            <person name="Bernardo de Carvalho A."/>
            <person name="Caspi A."/>
            <person name="Castrezana S."/>
            <person name="Celniker S.E."/>
            <person name="Chang J.L."/>
            <person name="Chapple C."/>
            <person name="Chatterji S."/>
            <person name="Chinwalla A."/>
            <person name="Civetta A."/>
            <person name="Clifton S.W."/>
            <person name="Comeron J.M."/>
            <person name="Costello J.C."/>
            <person name="Coyne J.A."/>
            <person name="Daub J."/>
            <person name="David R.G."/>
            <person name="Delcher A.L."/>
            <person name="Delehaunty K."/>
            <person name="Do C.B."/>
            <person name="Ebling H."/>
            <person name="Edwards K."/>
            <person name="Eickbush T."/>
            <person name="Evans J.D."/>
            <person name="Filipski A."/>
            <person name="Findeiss S."/>
            <person name="Freyhult E."/>
            <person name="Fulton L."/>
            <person name="Fulton R."/>
            <person name="Garcia A.C."/>
            <person name="Gardiner A."/>
            <person name="Garfield D.A."/>
            <person name="Garvin B.E."/>
            <person name="Gibson G."/>
            <person name="Gilbert D."/>
            <person name="Gnerre S."/>
            <person name="Godfrey J."/>
            <person name="Good R."/>
            <person name="Gotea V."/>
            <person name="Gravely B."/>
            <person name="Greenberg A.J."/>
            <person name="Griffiths-Jones S."/>
            <person name="Gross S."/>
            <person name="Guigo R."/>
            <person name="Gustafson E.A."/>
            <person name="Haerty W."/>
            <person name="Hahn M.W."/>
            <person name="Halligan D.L."/>
            <person name="Halpern A.L."/>
            <person name="Halter G.M."/>
            <person name="Han M.V."/>
            <person name="Heger A."/>
            <person name="Hillier L."/>
            <person name="Hinrichs A.S."/>
            <person name="Holmes I."/>
            <person name="Hoskins R.A."/>
            <person name="Hubisz M.J."/>
            <person name="Hultmark D."/>
            <person name="Huntley M.A."/>
            <person name="Jaffe D.B."/>
            <person name="Jagadeeshan S."/>
            <person name="Jeck W.R."/>
            <person name="Johnson J."/>
            <person name="Jones C.D."/>
            <person name="Jordan W.C."/>
            <person name="Karpen G.H."/>
            <person name="Kataoka E."/>
            <person name="Keightley P.D."/>
            <person name="Kheradpour P."/>
            <person name="Kirkness E.F."/>
            <person name="Koerich L.B."/>
            <person name="Kristiansen K."/>
            <person name="Kudrna D."/>
            <person name="Kulathinal R.J."/>
            <person name="Kumar S."/>
            <person name="Kwok R."/>
            <person name="Lander E."/>
            <person name="Langley C.H."/>
            <person name="Lapoint R."/>
            <person name="Lazzaro B.P."/>
            <person name="Lee S.J."/>
            <person name="Levesque L."/>
            <person name="Li R."/>
            <person name="Lin C.F."/>
            <person name="Lin M.F."/>
            <person name="Lindblad-Toh K."/>
            <person name="Llopart A."/>
            <person name="Long M."/>
            <person name="Low L."/>
            <person name="Lozovsky E."/>
            <person name="Lu J."/>
            <person name="Luo M."/>
            <person name="Machado C.A."/>
            <person name="Makalowski W."/>
            <person name="Marzo M."/>
            <person name="Matsuda M."/>
            <person name="Matzkin L."/>
            <person name="McAllister B."/>
            <person name="McBride C.S."/>
            <person name="McKernan B."/>
            <person name="McKernan K."/>
            <person name="Mendez-Lago M."/>
            <person name="Minx P."/>
            <person name="Mollenhauer M.U."/>
            <person name="Montooth K."/>
            <person name="Mount S.M."/>
            <person name="Mu X."/>
            <person name="Myers E."/>
            <person name="Negre B."/>
            <person name="Newfeld S."/>
            <person name="Nielsen R."/>
            <person name="Noor M.A."/>
            <person name="O'Grady P."/>
            <person name="Pachter L."/>
            <person name="Papaceit M."/>
            <person name="Parisi M.J."/>
            <person name="Parisi M."/>
            <person name="Parts L."/>
            <person name="Pedersen J.S."/>
            <person name="Pesole G."/>
            <person name="Phillippy A.M."/>
            <person name="Ponting C.P."/>
            <person name="Pop M."/>
            <person name="Porcelli D."/>
            <person name="Powell J.R."/>
            <person name="Prohaska S."/>
            <person name="Pruitt K."/>
            <person name="Puig M."/>
            <person name="Quesneville H."/>
            <person name="Ram K.R."/>
            <person name="Rand D."/>
            <person name="Rasmussen M.D."/>
            <person name="Reed L.K."/>
            <person name="Reenan R."/>
            <person name="Reily A."/>
            <person name="Remington K.A."/>
            <person name="Rieger T.T."/>
            <person name="Ritchie M.G."/>
            <person name="Robin C."/>
            <person name="Rogers Y.H."/>
            <person name="Rohde C."/>
            <person name="Rozas J."/>
            <person name="Rubenfield M.J."/>
            <person name="Ruiz A."/>
            <person name="Russo S."/>
            <person name="Salzberg S.L."/>
            <person name="Sanchez-Gracia A."/>
            <person name="Saranga D.J."/>
            <person name="Sato H."/>
            <person name="Schaeffer S.W."/>
            <person name="Schatz M.C."/>
            <person name="Schlenke T."/>
            <person name="Schwartz R."/>
            <person name="Segarra C."/>
            <person name="Singh R.S."/>
            <person name="Sirot L."/>
            <person name="Sirota M."/>
            <person name="Sisneros N.B."/>
            <person name="Smith C.D."/>
            <person name="Smith T.F."/>
            <person name="Spieth J."/>
            <person name="Stage D.E."/>
            <person name="Stark A."/>
            <person name="Stephan W."/>
            <person name="Strausberg R.L."/>
            <person name="Strempel S."/>
            <person name="Sturgill D."/>
            <person name="Sutton G."/>
            <person name="Sutton G.G."/>
            <person name="Tao W."/>
            <person name="Teichmann S."/>
            <person name="Tobari Y.N."/>
            <person name="Tomimura Y."/>
            <person name="Tsolas J.M."/>
            <person name="Valente V.L."/>
            <person name="Venter E."/>
            <person name="Venter J.C."/>
            <person name="Vicario S."/>
            <person name="Vieira F.G."/>
            <person name="Vilella A.J."/>
            <person name="Villasante A."/>
            <person name="Walenz B."/>
            <person name="Wang J."/>
            <person name="Wasserman M."/>
            <person name="Watts T."/>
            <person name="Wilson D."/>
            <person name="Wilson R.K."/>
            <person name="Wing R.A."/>
            <person name="Wolfner M.F."/>
            <person name="Wong A."/>
            <person name="Wong G.K."/>
            <person name="Wu C.I."/>
            <person name="Wu G."/>
            <person name="Yamamoto D."/>
            <person name="Yang H.P."/>
            <person name="Yang S.P."/>
            <person name="Yorke J.A."/>
            <person name="Yoshida K."/>
            <person name="Zdobnov E."/>
            <person name="Zhang P."/>
            <person name="Zhang Y."/>
            <person name="Zimin A.V."/>
            <person name="Baldwin J."/>
            <person name="Abdouelleil A."/>
            <person name="Abdulkadir J."/>
            <person name="Abebe A."/>
            <person name="Abera B."/>
            <person name="Abreu J."/>
            <person name="Acer S.C."/>
            <person name="Aftuck L."/>
            <person name="Alexander A."/>
            <person name="An P."/>
            <person name="Anderson E."/>
            <person name="Anderson S."/>
            <person name="Arachi H."/>
            <person name="Azer M."/>
            <person name="Bachantsang P."/>
            <person name="Barry A."/>
            <person name="Bayul T."/>
            <person name="Berlin A."/>
            <person name="Bessette D."/>
            <person name="Bloom T."/>
            <person name="Blye J."/>
            <person name="Boguslavskiy L."/>
            <person name="Bonnet C."/>
            <person name="Boukhgalter B."/>
            <person name="Bourzgui I."/>
            <person name="Brown A."/>
            <person name="Cahill P."/>
            <person name="Channer S."/>
            <person name="Cheshatsang Y."/>
            <person name="Chuda L."/>
            <person name="Citroen M."/>
            <person name="Collymore A."/>
            <person name="Cooke P."/>
            <person name="Costello M."/>
            <person name="D'Aco K."/>
            <person name="Daza R."/>
            <person name="De Haan G."/>
            <person name="DeGray S."/>
            <person name="DeMaso C."/>
            <person name="Dhargay N."/>
            <person name="Dooley K."/>
            <person name="Dooley E."/>
            <person name="Doricent M."/>
            <person name="Dorje P."/>
            <person name="Dorjee K."/>
            <person name="Dupes A."/>
            <person name="Elong R."/>
            <person name="Falk J."/>
            <person name="Farina A."/>
            <person name="Faro S."/>
            <person name="Ferguson D."/>
            <person name="Fisher S."/>
            <person name="Foley C.D."/>
            <person name="Franke A."/>
            <person name="Friedrich D."/>
            <person name="Gadbois L."/>
            <person name="Gearin G."/>
            <person name="Gearin C.R."/>
            <person name="Giannoukos G."/>
            <person name="Goode T."/>
            <person name="Graham J."/>
            <person name="Grandbois E."/>
            <person name="Grewal S."/>
            <person name="Gyaltsen K."/>
            <person name="Hafez N."/>
            <person name="Hagos B."/>
            <person name="Hall J."/>
            <person name="Henson C."/>
            <person name="Hollinger A."/>
            <person name="Honan T."/>
            <person name="Huard M.D."/>
            <person name="Hughes L."/>
            <person name="Hurhula B."/>
            <person name="Husby M.E."/>
            <person name="Kamat A."/>
            <person name="Kanga B."/>
            <person name="Kashin S."/>
            <person name="Khazanovich D."/>
            <person name="Kisner P."/>
            <person name="Lance K."/>
            <person name="Lara M."/>
            <person name="Lee W."/>
            <person name="Lennon N."/>
            <person name="Letendre F."/>
            <person name="LeVine R."/>
            <person name="Lipovsky A."/>
            <person name="Liu X."/>
            <person name="Liu J."/>
            <person name="Liu S."/>
            <person name="Lokyitsang T."/>
            <person name="Lokyitsang Y."/>
            <person name="Lubonja R."/>
            <person name="Lui A."/>
            <person name="MacDonald P."/>
            <person name="Magnisalis V."/>
            <person name="Maru K."/>
            <person name="Matthews C."/>
            <person name="McCusker W."/>
            <person name="McDonough S."/>
            <person name="Mehta T."/>
            <person name="Meldrim J."/>
            <person name="Meneus L."/>
            <person name="Mihai O."/>
            <person name="Mihalev A."/>
            <person name="Mihova T."/>
            <person name="Mittelman R."/>
            <person name="Mlenga V."/>
            <person name="Montmayeur A."/>
            <person name="Mulrain L."/>
            <person name="Navidi A."/>
            <person name="Naylor J."/>
            <person name="Negash T."/>
            <person name="Nguyen T."/>
            <person name="Nguyen N."/>
            <person name="Nicol R."/>
            <person name="Norbu C."/>
            <person name="Norbu N."/>
            <person name="Novod N."/>
            <person name="O'Neill B."/>
            <person name="Osman S."/>
            <person name="Markiewicz E."/>
            <person name="Oyono O.L."/>
            <person name="Patti C."/>
            <person name="Phunkhang P."/>
            <person name="Pierre F."/>
            <person name="Priest M."/>
            <person name="Raghuraman S."/>
            <person name="Rege F."/>
            <person name="Reyes R."/>
            <person name="Rise C."/>
            <person name="Rogov P."/>
            <person name="Ross K."/>
            <person name="Ryan E."/>
            <person name="Settipalli S."/>
            <person name="Shea T."/>
            <person name="Sherpa N."/>
            <person name="Shi L."/>
            <person name="Shih D."/>
            <person name="Sparrow T."/>
            <person name="Spaulding J."/>
            <person name="Stalker J."/>
            <person name="Stange-Thomann N."/>
            <person name="Stavropoulos S."/>
            <person name="Stone C."/>
            <person name="Strader C."/>
            <person name="Tesfaye S."/>
            <person name="Thomson T."/>
            <person name="Thoulutsang Y."/>
            <person name="Thoulutsang D."/>
            <person name="Topham K."/>
            <person name="Topping I."/>
            <person name="Tsamla T."/>
            <person name="Vassiliev H."/>
            <person name="Vo A."/>
            <person name="Wangchuk T."/>
            <person name="Wangdi T."/>
            <person name="Weiand M."/>
            <person name="Wilkinson J."/>
            <person name="Wilson A."/>
            <person name="Yadav S."/>
            <person name="Young G."/>
            <person name="Yu Q."/>
            <person name="Zembek L."/>
            <person name="Zhong D."/>
            <person name="Zimmer A."/>
            <person name="Zwirko Z."/>
            <person name="Jaffe D.B."/>
            <person name="Alvarez P."/>
            <person name="Brockman W."/>
            <person name="Butler J."/>
            <person name="Chin C."/>
            <person name="Gnerre S."/>
            <person name="Grabherr M."/>
            <person name="Kleber M."/>
            <person name="Mauceli E."/>
            <person name="MacCallum I."/>
        </authorList>
    </citation>
    <scope>NUCLEOTIDE SEQUENCE [LARGE SCALE GENOMIC DNA]</scope>
    <source>
        <strain evidence="15">Tucson 14024-0371.13</strain>
    </source>
</reference>
<evidence type="ECO:0000256" key="12">
    <source>
        <dbReference type="RuleBase" id="RU000679"/>
    </source>
</evidence>
<dbReference type="GO" id="GO:0050968">
    <property type="term" value="P:detection of chemical stimulus involved in sensory perception of pain"/>
    <property type="evidence" value="ECO:0007669"/>
    <property type="project" value="EnsemblMetazoa"/>
</dbReference>
<dbReference type="GO" id="GO:0015280">
    <property type="term" value="F:ligand-gated sodium channel activity"/>
    <property type="evidence" value="ECO:0007669"/>
    <property type="project" value="TreeGrafter"/>
</dbReference>
<dbReference type="GO" id="GO:0034706">
    <property type="term" value="C:sodium channel complex"/>
    <property type="evidence" value="ECO:0007669"/>
    <property type="project" value="EnsemblMetazoa"/>
</dbReference>
<dbReference type="GO" id="GO:0050966">
    <property type="term" value="P:detection of mechanical stimulus involved in sensory perception of pain"/>
    <property type="evidence" value="ECO:0007669"/>
    <property type="project" value="EnsemblMetazoa"/>
</dbReference>
<dbReference type="GO" id="GO:0009651">
    <property type="term" value="P:response to salt stress"/>
    <property type="evidence" value="ECO:0007669"/>
    <property type="project" value="EnsemblMetazoa"/>
</dbReference>
<keyword evidence="4 12" id="KW-0894">Sodium channel</keyword>
<evidence type="ECO:0000256" key="5">
    <source>
        <dbReference type="ARBA" id="ARBA00022692"/>
    </source>
</evidence>
<gene>
    <name evidence="14" type="primary">Dana\GF23358</name>
    <name evidence="14" type="synonym">dana_GLEANR_8008</name>
    <name evidence="14" type="ORF">GF23358</name>
</gene>
<keyword evidence="6 13" id="KW-1133">Transmembrane helix</keyword>
<dbReference type="GO" id="GO:0140135">
    <property type="term" value="F:mechanosensitive monoatomic cation channel activity"/>
    <property type="evidence" value="ECO:0007669"/>
    <property type="project" value="EnsemblMetazoa"/>
</dbReference>
<name>B3MTG3_DROAN</name>
<evidence type="ECO:0000256" key="8">
    <source>
        <dbReference type="ARBA" id="ARBA00023065"/>
    </source>
</evidence>
<evidence type="ECO:0000256" key="3">
    <source>
        <dbReference type="ARBA" id="ARBA00022448"/>
    </source>
</evidence>
<comment type="subcellular location">
    <subcellularLocation>
        <location evidence="1">Membrane</location>
        <topology evidence="1">Multi-pass membrane protein</topology>
    </subcellularLocation>
</comment>
<dbReference type="AlphaFoldDB" id="B3MTG3"/>
<dbReference type="Pfam" id="PF00858">
    <property type="entry name" value="ASC"/>
    <property type="match status" value="1"/>
</dbReference>